<sequence length="685" mass="75563">MRNVLCFLLLSMPFVAAAQESPADTAKTLQPVLIQAYASGRPLNEIPAAVAYIGSQDLQRFSNTSILPAVNAIPGVRMEERSPGSYRFSIRGSLLRSPFGVRNVKMYWNGLPLTDGGGNTYLNLLDFNSVGNLEIIRGPGGSLYGAGTGGVVLLNSALIKQTQLDVSALGGSYGLQRYSIGQQFHTDRLNVRIQYAYQASDGYRVQTAMGRHAVNADLVAKLSEKSTLSSTFFYTDMFYETPGGLTKAQYDENPRQARPTAGAIPGAVEQKATIYNKTPYLGLSYDHEWNDRWSTRVGIFGSQSTFTNLAIRNYEERKERNAGARTETQYHFGKASKNKITLGGEYQVFSSPITNWDNNGGEKGAVQVSDDLSSSMLVFFGQAEFELPLRFFVTVGGSVSFLNYDFTRKEPFPVTKQDKNFDAEFAPRVALLKKMSDNFSLYANVSRGFSPPSLAEVRPSTNAFNSSLQAERGVNYEIGGRGTAFRKLTYDVTLYDFRLRQTIITQRLADNAEYFVNAGKTTQRGIEAVLSLNALQNAGSFISDLKVWNSYAYNHYRFAEYVNDGTNYSGNKLTGVPASVNTTGADLVMKHKVYLNITASYVDHIPLNDANTVFANEYFLLGSRAGFRTKINNTHLLDIFAGVDNALDKKYSLGNDLNAAPPAGRYFNAAVPRNFYVGARFTLGM</sequence>
<dbReference type="GO" id="GO:0044718">
    <property type="term" value="P:siderophore transmembrane transport"/>
    <property type="evidence" value="ECO:0007669"/>
    <property type="project" value="TreeGrafter"/>
</dbReference>
<evidence type="ECO:0000256" key="8">
    <source>
        <dbReference type="PROSITE-ProRule" id="PRU01360"/>
    </source>
</evidence>
<keyword evidence="5 9" id="KW-0798">TonB box</keyword>
<gene>
    <name evidence="13" type="ORF">KK083_29735</name>
</gene>
<dbReference type="InterPro" id="IPR012910">
    <property type="entry name" value="Plug_dom"/>
</dbReference>
<feature type="domain" description="TonB-dependent receptor-like beta-barrel" evidence="11">
    <location>
        <begin position="224"/>
        <end position="645"/>
    </location>
</feature>
<dbReference type="AlphaFoldDB" id="A0AAP2DRE2"/>
<keyword evidence="10" id="KW-0732">Signal</keyword>
<dbReference type="PANTHER" id="PTHR30069:SF28">
    <property type="entry name" value="TONB-DEPENDENT RECEPTOR YNCD-RELATED"/>
    <property type="match status" value="1"/>
</dbReference>
<dbReference type="Pfam" id="PF00593">
    <property type="entry name" value="TonB_dep_Rec_b-barrel"/>
    <property type="match status" value="1"/>
</dbReference>
<dbReference type="EMBL" id="JAHESF010000057">
    <property type="protein sequence ID" value="MBT1701111.1"/>
    <property type="molecule type" value="Genomic_DNA"/>
</dbReference>
<dbReference type="Pfam" id="PF07715">
    <property type="entry name" value="Plug"/>
    <property type="match status" value="1"/>
</dbReference>
<keyword evidence="14" id="KW-1185">Reference proteome</keyword>
<dbReference type="Gene3D" id="2.40.170.20">
    <property type="entry name" value="TonB-dependent receptor, beta-barrel domain"/>
    <property type="match status" value="1"/>
</dbReference>
<evidence type="ECO:0000256" key="9">
    <source>
        <dbReference type="RuleBase" id="RU003357"/>
    </source>
</evidence>
<feature type="chain" id="PRO_5042908339" evidence="10">
    <location>
        <begin position="19"/>
        <end position="685"/>
    </location>
</feature>
<evidence type="ECO:0000256" key="10">
    <source>
        <dbReference type="SAM" id="SignalP"/>
    </source>
</evidence>
<dbReference type="Gene3D" id="2.170.130.10">
    <property type="entry name" value="TonB-dependent receptor, plug domain"/>
    <property type="match status" value="1"/>
</dbReference>
<name>A0AAP2DRE2_9BACT</name>
<dbReference type="GO" id="GO:0009279">
    <property type="term" value="C:cell outer membrane"/>
    <property type="evidence" value="ECO:0007669"/>
    <property type="project" value="UniProtKB-SubCell"/>
</dbReference>
<dbReference type="InterPro" id="IPR037066">
    <property type="entry name" value="Plug_dom_sf"/>
</dbReference>
<keyword evidence="13" id="KW-0675">Receptor</keyword>
<keyword evidence="4 8" id="KW-0812">Transmembrane</keyword>
<feature type="domain" description="TonB-dependent receptor plug" evidence="12">
    <location>
        <begin position="43"/>
        <end position="151"/>
    </location>
</feature>
<evidence type="ECO:0000256" key="1">
    <source>
        <dbReference type="ARBA" id="ARBA00004571"/>
    </source>
</evidence>
<dbReference type="InterPro" id="IPR039426">
    <property type="entry name" value="TonB-dep_rcpt-like"/>
</dbReference>
<accession>A0AAP2DRE2</accession>
<evidence type="ECO:0000313" key="13">
    <source>
        <dbReference type="EMBL" id="MBT1701111.1"/>
    </source>
</evidence>
<keyword evidence="7 8" id="KW-0998">Cell outer membrane</keyword>
<evidence type="ECO:0000256" key="2">
    <source>
        <dbReference type="ARBA" id="ARBA00022448"/>
    </source>
</evidence>
<dbReference type="SUPFAM" id="SSF56935">
    <property type="entry name" value="Porins"/>
    <property type="match status" value="1"/>
</dbReference>
<dbReference type="Proteomes" id="UP001319200">
    <property type="component" value="Unassembled WGS sequence"/>
</dbReference>
<evidence type="ECO:0000256" key="4">
    <source>
        <dbReference type="ARBA" id="ARBA00022692"/>
    </source>
</evidence>
<comment type="caution">
    <text evidence="13">The sequence shown here is derived from an EMBL/GenBank/DDBJ whole genome shotgun (WGS) entry which is preliminary data.</text>
</comment>
<organism evidence="13 14">
    <name type="scientific">Chryseosolibacter histidini</name>
    <dbReference type="NCBI Taxonomy" id="2782349"/>
    <lineage>
        <taxon>Bacteria</taxon>
        <taxon>Pseudomonadati</taxon>
        <taxon>Bacteroidota</taxon>
        <taxon>Cytophagia</taxon>
        <taxon>Cytophagales</taxon>
        <taxon>Chryseotaleaceae</taxon>
        <taxon>Chryseosolibacter</taxon>
    </lineage>
</organism>
<keyword evidence="6 8" id="KW-0472">Membrane</keyword>
<keyword evidence="2 8" id="KW-0813">Transport</keyword>
<dbReference type="PROSITE" id="PS52016">
    <property type="entry name" value="TONB_DEPENDENT_REC_3"/>
    <property type="match status" value="1"/>
</dbReference>
<evidence type="ECO:0000256" key="7">
    <source>
        <dbReference type="ARBA" id="ARBA00023237"/>
    </source>
</evidence>
<protein>
    <submittedName>
        <fullName evidence="13">TonB-dependent receptor plug domain-containing protein</fullName>
    </submittedName>
</protein>
<keyword evidence="3 8" id="KW-1134">Transmembrane beta strand</keyword>
<evidence type="ECO:0000259" key="11">
    <source>
        <dbReference type="Pfam" id="PF00593"/>
    </source>
</evidence>
<dbReference type="GO" id="GO:0015344">
    <property type="term" value="F:siderophore uptake transmembrane transporter activity"/>
    <property type="evidence" value="ECO:0007669"/>
    <property type="project" value="TreeGrafter"/>
</dbReference>
<evidence type="ECO:0000256" key="3">
    <source>
        <dbReference type="ARBA" id="ARBA00022452"/>
    </source>
</evidence>
<dbReference type="InterPro" id="IPR036942">
    <property type="entry name" value="Beta-barrel_TonB_sf"/>
</dbReference>
<evidence type="ECO:0000256" key="6">
    <source>
        <dbReference type="ARBA" id="ARBA00023136"/>
    </source>
</evidence>
<comment type="subcellular location">
    <subcellularLocation>
        <location evidence="1 8">Cell outer membrane</location>
        <topology evidence="1 8">Multi-pass membrane protein</topology>
    </subcellularLocation>
</comment>
<dbReference type="RefSeq" id="WP_254169798.1">
    <property type="nucleotide sequence ID" value="NZ_JAHESF010000057.1"/>
</dbReference>
<evidence type="ECO:0000256" key="5">
    <source>
        <dbReference type="ARBA" id="ARBA00023077"/>
    </source>
</evidence>
<proteinExistence type="inferred from homology"/>
<dbReference type="InterPro" id="IPR000531">
    <property type="entry name" value="Beta-barrel_TonB"/>
</dbReference>
<comment type="similarity">
    <text evidence="8 9">Belongs to the TonB-dependent receptor family.</text>
</comment>
<evidence type="ECO:0000313" key="14">
    <source>
        <dbReference type="Proteomes" id="UP001319200"/>
    </source>
</evidence>
<reference evidence="13 14" key="1">
    <citation type="submission" date="2021-05" db="EMBL/GenBank/DDBJ databases">
        <title>A Polyphasic approach of four new species of the genus Ohtaekwangia: Ohtaekwangia histidinii sp. nov., Ohtaekwangia cretensis sp. nov., Ohtaekwangia indiensis sp. nov., Ohtaekwangia reichenbachii sp. nov. from diverse environment.</title>
        <authorList>
            <person name="Octaviana S."/>
        </authorList>
    </citation>
    <scope>NUCLEOTIDE SEQUENCE [LARGE SCALE GENOMIC DNA]</scope>
    <source>
        <strain evidence="13 14">PWU4</strain>
    </source>
</reference>
<dbReference type="PANTHER" id="PTHR30069">
    <property type="entry name" value="TONB-DEPENDENT OUTER MEMBRANE RECEPTOR"/>
    <property type="match status" value="1"/>
</dbReference>
<feature type="signal peptide" evidence="10">
    <location>
        <begin position="1"/>
        <end position="18"/>
    </location>
</feature>
<evidence type="ECO:0000259" key="12">
    <source>
        <dbReference type="Pfam" id="PF07715"/>
    </source>
</evidence>